<accession>A0A0N4UEB9</accession>
<proteinExistence type="predicted"/>
<gene>
    <name evidence="2" type="ORF">DME_LOCUS762</name>
</gene>
<keyword evidence="1" id="KW-0732">Signal</keyword>
<keyword evidence="4" id="KW-1185">Reference proteome</keyword>
<feature type="chain" id="PRO_5033229901" evidence="1">
    <location>
        <begin position="18"/>
        <end position="159"/>
    </location>
</feature>
<dbReference type="Proteomes" id="UP000038040">
    <property type="component" value="Unplaced"/>
</dbReference>
<feature type="signal peptide" evidence="1">
    <location>
        <begin position="1"/>
        <end position="17"/>
    </location>
</feature>
<dbReference type="WBParaSite" id="DME_0000571701-mRNA-1">
    <property type="protein sequence ID" value="DME_0000571701-mRNA-1"/>
    <property type="gene ID" value="DME_0000571701"/>
</dbReference>
<reference evidence="2 4" key="2">
    <citation type="submission" date="2018-11" db="EMBL/GenBank/DDBJ databases">
        <authorList>
            <consortium name="Pathogen Informatics"/>
        </authorList>
    </citation>
    <scope>NUCLEOTIDE SEQUENCE [LARGE SCALE GENOMIC DNA]</scope>
</reference>
<name>A0A0N4UEB9_DRAME</name>
<evidence type="ECO:0000313" key="5">
    <source>
        <dbReference type="WBParaSite" id="DME_0000571701-mRNA-1"/>
    </source>
</evidence>
<dbReference type="AlphaFoldDB" id="A0A0N4UEB9"/>
<evidence type="ECO:0000256" key="1">
    <source>
        <dbReference type="SAM" id="SignalP"/>
    </source>
</evidence>
<evidence type="ECO:0000313" key="4">
    <source>
        <dbReference type="Proteomes" id="UP000274756"/>
    </source>
</evidence>
<organism evidence="3 5">
    <name type="scientific">Dracunculus medinensis</name>
    <name type="common">Guinea worm</name>
    <dbReference type="NCBI Taxonomy" id="318479"/>
    <lineage>
        <taxon>Eukaryota</taxon>
        <taxon>Metazoa</taxon>
        <taxon>Ecdysozoa</taxon>
        <taxon>Nematoda</taxon>
        <taxon>Chromadorea</taxon>
        <taxon>Rhabditida</taxon>
        <taxon>Spirurina</taxon>
        <taxon>Dracunculoidea</taxon>
        <taxon>Dracunculidae</taxon>
        <taxon>Dracunculus</taxon>
    </lineage>
</organism>
<evidence type="ECO:0000313" key="3">
    <source>
        <dbReference type="Proteomes" id="UP000038040"/>
    </source>
</evidence>
<dbReference type="EMBL" id="UYYG01000007">
    <property type="protein sequence ID" value="VDN50789.1"/>
    <property type="molecule type" value="Genomic_DNA"/>
</dbReference>
<sequence>MGHSLVVFVDIIPVTSALDPMYRSAMTGGPHKDSKMNSIIKAKYASPTIDNLWEKILDDILLYYIAGRSAKLLKKSLDSMEGSGFGGLKKKSIPEGSPENFQDYSSRYERSLDLLEGEGFGNMEKKRNLFKKSLDVLDGSGFGGLRKRSSRFADKSVLS</sequence>
<reference evidence="5" key="1">
    <citation type="submission" date="2017-02" db="UniProtKB">
        <authorList>
            <consortium name="WormBaseParasite"/>
        </authorList>
    </citation>
    <scope>IDENTIFICATION</scope>
</reference>
<dbReference type="OrthoDB" id="6093641at2759"/>
<evidence type="ECO:0000313" key="2">
    <source>
        <dbReference type="EMBL" id="VDN50789.1"/>
    </source>
</evidence>
<protein>
    <submittedName>
        <fullName evidence="2 5">Uncharacterized protein</fullName>
    </submittedName>
</protein>
<dbReference type="Proteomes" id="UP000274756">
    <property type="component" value="Unassembled WGS sequence"/>
</dbReference>